<sequence>MVGAPCCLVLMMRPSTSVRVACVMTLVLLEAATIARTPVAAPELARHVAAPPGAGVAACAERTPVPARVRQVRAAGLVRSLAIFWKAAPGECATATVAMRRDGRRLMLWVQEGSGTPQAAFQAGHGHRELPVHVHGGTASVRLPLAPPLPARHRYLPVDGRTGRVIR</sequence>
<organism evidence="2 3">
    <name type="scientific">Thermocatellispora tengchongensis</name>
    <dbReference type="NCBI Taxonomy" id="1073253"/>
    <lineage>
        <taxon>Bacteria</taxon>
        <taxon>Bacillati</taxon>
        <taxon>Actinomycetota</taxon>
        <taxon>Actinomycetes</taxon>
        <taxon>Streptosporangiales</taxon>
        <taxon>Streptosporangiaceae</taxon>
        <taxon>Thermocatellispora</taxon>
    </lineage>
</organism>
<protein>
    <submittedName>
        <fullName evidence="2">Uncharacterized protein</fullName>
    </submittedName>
</protein>
<dbReference type="RefSeq" id="WP_185055048.1">
    <property type="nucleotide sequence ID" value="NZ_BAABIX010000018.1"/>
</dbReference>
<evidence type="ECO:0000313" key="2">
    <source>
        <dbReference type="EMBL" id="MBB5138162.1"/>
    </source>
</evidence>
<dbReference type="Proteomes" id="UP000578449">
    <property type="component" value="Unassembled WGS sequence"/>
</dbReference>
<evidence type="ECO:0000256" key="1">
    <source>
        <dbReference type="SAM" id="SignalP"/>
    </source>
</evidence>
<keyword evidence="3" id="KW-1185">Reference proteome</keyword>
<dbReference type="AlphaFoldDB" id="A0A840PG86"/>
<accession>A0A840PG86</accession>
<keyword evidence="1" id="KW-0732">Signal</keyword>
<evidence type="ECO:0000313" key="3">
    <source>
        <dbReference type="Proteomes" id="UP000578449"/>
    </source>
</evidence>
<feature type="chain" id="PRO_5039459104" evidence="1">
    <location>
        <begin position="22"/>
        <end position="167"/>
    </location>
</feature>
<comment type="caution">
    <text evidence="2">The sequence shown here is derived from an EMBL/GenBank/DDBJ whole genome shotgun (WGS) entry which is preliminary data.</text>
</comment>
<reference evidence="2 3" key="1">
    <citation type="submission" date="2020-08" db="EMBL/GenBank/DDBJ databases">
        <title>Genomic Encyclopedia of Type Strains, Phase IV (KMG-IV): sequencing the most valuable type-strain genomes for metagenomic binning, comparative biology and taxonomic classification.</title>
        <authorList>
            <person name="Goeker M."/>
        </authorList>
    </citation>
    <scope>NUCLEOTIDE SEQUENCE [LARGE SCALE GENOMIC DNA]</scope>
    <source>
        <strain evidence="2 3">DSM 45615</strain>
    </source>
</reference>
<proteinExistence type="predicted"/>
<gene>
    <name evidence="2" type="ORF">HNP84_007915</name>
</gene>
<dbReference type="EMBL" id="JACHGN010000022">
    <property type="protein sequence ID" value="MBB5138162.1"/>
    <property type="molecule type" value="Genomic_DNA"/>
</dbReference>
<feature type="signal peptide" evidence="1">
    <location>
        <begin position="1"/>
        <end position="21"/>
    </location>
</feature>
<name>A0A840PG86_9ACTN</name>